<evidence type="ECO:0000256" key="2">
    <source>
        <dbReference type="ARBA" id="ARBA00022771"/>
    </source>
</evidence>
<dbReference type="InterPro" id="IPR002641">
    <property type="entry name" value="PNPLA_dom"/>
</dbReference>
<dbReference type="SUPFAM" id="SSF52151">
    <property type="entry name" value="FabD/lysophospholipase-like"/>
    <property type="match status" value="1"/>
</dbReference>
<dbReference type="PROSITE" id="PS00518">
    <property type="entry name" value="ZF_RING_1"/>
    <property type="match status" value="1"/>
</dbReference>
<protein>
    <recommendedName>
        <fullName evidence="14">PNPLA domain-containing protein</fullName>
    </recommendedName>
</protein>
<dbReference type="CDD" id="cd16449">
    <property type="entry name" value="RING-HC"/>
    <property type="match status" value="1"/>
</dbReference>
<keyword evidence="2 7" id="KW-0863">Zinc-finger</keyword>
<evidence type="ECO:0008006" key="14">
    <source>
        <dbReference type="Google" id="ProtNLM"/>
    </source>
</evidence>
<feature type="short sequence motif" description="GXGXXG" evidence="8">
    <location>
        <begin position="1081"/>
        <end position="1086"/>
    </location>
</feature>
<feature type="compositionally biased region" description="Low complexity" evidence="9">
    <location>
        <begin position="270"/>
        <end position="279"/>
    </location>
</feature>
<proteinExistence type="predicted"/>
<dbReference type="InterPro" id="IPR017907">
    <property type="entry name" value="Znf_RING_CS"/>
</dbReference>
<sequence length="2241" mass="253803">ARGEFQNINSSKCILRTTGTTMDDKAKEFLANVEGKIVPVTCHDDVLRIAYIYINQELWDGQGVFDVVEKLHAHGWSFGEDELRFNRTLDIFYLAQIAAAYYHWTDQLNGDDPLTFSDFDAFYTKYHALLNPTVWRSYYSTAFLTQPNTARFYRMPDLQDLPDSSSPLCLPRDSPVSEHVLKLPRWAYTVVRTCSRQPFLSFDTITEIALCTLDTVLTRLHAAYPSTLPFSEPHARFWLDEYYKPPIAESEQEALSTNTNTQLEGEEKIPLSSSPTSDPSPRKDNREAWGPHHFGLNVASGLYDIHSLEAQYLAQVSMGKVVEPEPSKPVFFWCGIPDGGTADQALQRGWQEEIGSEEEVEFLAAVAIEETAGLGAGAIKVDELDCSIRSHILLAVMQAALVENMQERERFLGKLERRMVQKGRIGEERAGRQLKYQEYLQCARLEKILMMPTTELDLEELHSQDRNTTWFGIDRFQDDGPFLQDFDTFKQLIKNSPNPDQIRYPQLVSFIGETSAGKSTLIKMLIEYDQAKYEANKSMFKAPVPGSPLHDSTPTSADVHLYVDPATWEEERPIFYADCEGLNAGERIPIGAHSRRQTKTDTSRKLGLRARSLEWATSDQTRTRQYAVTQLYPRLLYTFSDVVVFVLNNPKTFEHNVLPKLLDWASSSLEASTNQGTLPHAIIALNFSNTRIPSNLWTSRDATNNLLENNDHLINPAYSSAQVTKLVEKWRKRNRPIRSLRDLLHCYYASFQVVRLPEAKDMPRLSKQVSQLHDTIVETCKASYLNKQKVGLLSSAEDLSFYIQKAFTHFSKDLNHPFDFKSYSLIRNPIPQNLGGHILRVAIVMQRQYPNRTGEWIFENLSFMVASCFLYDCATYRKGKPHDLFANYQPNFEDALVEFCSSHWPCEFSHAKRGRCVNVSKSHEKGHQTGNRGKVTHGHYMSSFTVENYKNVWLNSLKTRLHDVQEELERKEDSSEETGPLSPIRRLHARNISSFYRAVGGASKFNSHSTCLCCLMRSPEHVLRCGHVLCTECVKAFGTVRNCTMEMKECPLHIDDCNWRSPWRIRMKPDFAGVRILSLDGGGIRGIAELEVLCQIQQKLGVNIPISAFFDLIVGTSTGGIIALALAVKQWSVDKCIEEFKRLVKEAFSPREFHGIAPLQYIATIHHGSTWKTTPFHEALRESLGDGYLFGGAESSDNVARVAVTTTDEVATRGIVIANYCRRGPKDDKQSYEFLRPSEPDAEMRTWHAGAATAAATPFFKPFVHPFTGETYLDGAFYNNNPVKVGNRERQLLWPDVQDNHPDILLSIGTSQHQQAMVDRSRSERFNMQRDISPSLSHGKVKAKVKHFAGMFQLGKAAINKLGDSIHCERQWEQFLDGMERSTAHSEDSRRYVRINPDIGRTPPRLDDVIEVDRLQSDVSRYLKGPEAMADIEDVVFRLVASSFYFERTHATRDMSQGSAKVKGRLRCRFEESSDWAKEMGLFFKKHQRADFQPYFDTWDGNQQHGRDKINLDSSRIERMASHGALDIQEVELTVATSERDADIRLHLHTSTGRTKGYSISGFPRDFFREIDRVEVDNEVEGSPKDSISKPVSLPGIPSINVLSGKGSTLLRPGAPGSTSEQNLCTQPHVLNEEDRRKSDDVLSRATPEKVSRDLSLKEKLSSLSLRGEERRSHWIGSSKGIRRDKSPLTQEHEQQVLPNSLQHRKTFGTKSPPEQPQGQRNMASPPSTPRETAQRNGGYDIPYTTPDTDLLSPLPSSIPRMTMPPANPTPLPMSNPQWQSTNPWSQSVHPTHTSQPQLAPGTIPLNSQWQPTHPTHTLQSPLVPATIPVDFTSTAAPSSTYEFYSADNVYLSPHTAGTQSRTTRTTSVFNNTLPTRAQPTHTATQHPPLNDPYQSPLYKDDHKADLELEFALQISLADQEEEEREEQRRLTRALEESQREAYCDHFFWWPICRFFQQNVYPLSFLSIFLLRYIRVVISLYGTYRYRPTPIPLSPTYHTTDVTVIIPTTDLMSSTLRHVIRTILSQNIPKLIIATAGIEAAEQSNASRALFPEDGQRIILSHRLKASRREQTAQALKQVSSRLVILQDDHTYWPASPVFVASVLAPFEDVHVGAVSADLRARHHAHPACSLRGFWNFMGMAYLARRSYEYRGTYGIDRGLSTLPGRFGVFRTAIYASPLFLEAYLNERLPFMQEPLNADDDKFHTRWLSDDNGIGGVAQVLGPGVEVDTHDLAEQSSAVDG</sequence>
<feature type="compositionally biased region" description="Polar residues" evidence="9">
    <location>
        <begin position="1617"/>
        <end position="1626"/>
    </location>
</feature>
<feature type="compositionally biased region" description="Basic and acidic residues" evidence="9">
    <location>
        <begin position="280"/>
        <end position="289"/>
    </location>
</feature>
<evidence type="ECO:0000256" key="4">
    <source>
        <dbReference type="ARBA" id="ARBA00022833"/>
    </source>
</evidence>
<dbReference type="Proteomes" id="UP000596902">
    <property type="component" value="Unassembled WGS sequence"/>
</dbReference>
<keyword evidence="3 8" id="KW-0378">Hydrolase</keyword>
<evidence type="ECO:0000256" key="9">
    <source>
        <dbReference type="SAM" id="MobiDB-lite"/>
    </source>
</evidence>
<evidence type="ECO:0000256" key="6">
    <source>
        <dbReference type="ARBA" id="ARBA00023098"/>
    </source>
</evidence>
<evidence type="ECO:0000256" key="3">
    <source>
        <dbReference type="ARBA" id="ARBA00022801"/>
    </source>
</evidence>
<feature type="region of interest" description="Disordered" evidence="9">
    <location>
        <begin position="1608"/>
        <end position="1655"/>
    </location>
</feature>
<keyword evidence="5 8" id="KW-0442">Lipid degradation</keyword>
<feature type="active site" description="Proton acceptor" evidence="8">
    <location>
        <position position="1274"/>
    </location>
</feature>
<evidence type="ECO:0000256" key="7">
    <source>
        <dbReference type="PROSITE-ProRule" id="PRU00175"/>
    </source>
</evidence>
<feature type="short sequence motif" description="DGA/G" evidence="8">
    <location>
        <begin position="1274"/>
        <end position="1276"/>
    </location>
</feature>
<dbReference type="RefSeq" id="XP_038782302.1">
    <property type="nucleotide sequence ID" value="XM_038934888.1"/>
</dbReference>
<dbReference type="CDD" id="cd07199">
    <property type="entry name" value="Pat17_PNPLA8_PNPLA9_like"/>
    <property type="match status" value="1"/>
</dbReference>
<feature type="region of interest" description="Disordered" evidence="9">
    <location>
        <begin position="251"/>
        <end position="289"/>
    </location>
</feature>
<dbReference type="EMBL" id="JAAABM010000018">
    <property type="protein sequence ID" value="KAF7671942.1"/>
    <property type="molecule type" value="Genomic_DNA"/>
</dbReference>
<dbReference type="GO" id="GO:0008270">
    <property type="term" value="F:zinc ion binding"/>
    <property type="evidence" value="ECO:0007669"/>
    <property type="project" value="UniProtKB-KW"/>
</dbReference>
<feature type="compositionally biased region" description="Basic and acidic residues" evidence="9">
    <location>
        <begin position="1578"/>
        <end position="1588"/>
    </location>
</feature>
<feature type="domain" description="PNPLA" evidence="11">
    <location>
        <begin position="1077"/>
        <end position="1287"/>
    </location>
</feature>
<evidence type="ECO:0000256" key="5">
    <source>
        <dbReference type="ARBA" id="ARBA00022963"/>
    </source>
</evidence>
<feature type="compositionally biased region" description="Polar residues" evidence="9">
    <location>
        <begin position="253"/>
        <end position="263"/>
    </location>
</feature>
<feature type="compositionally biased region" description="Basic and acidic residues" evidence="9">
    <location>
        <begin position="1631"/>
        <end position="1655"/>
    </location>
</feature>
<reference evidence="12" key="1">
    <citation type="submission" date="2020-01" db="EMBL/GenBank/DDBJ databases">
        <authorList>
            <person name="Feng Z.H.Z."/>
        </authorList>
    </citation>
    <scope>NUCLEOTIDE SEQUENCE</scope>
    <source>
        <strain evidence="12">CBS107.38</strain>
    </source>
</reference>
<dbReference type="GO" id="GO:0019369">
    <property type="term" value="P:arachidonate metabolic process"/>
    <property type="evidence" value="ECO:0007669"/>
    <property type="project" value="TreeGrafter"/>
</dbReference>
<dbReference type="GO" id="GO:0047499">
    <property type="term" value="F:calcium-independent phospholipase A2 activity"/>
    <property type="evidence" value="ECO:0007669"/>
    <property type="project" value="TreeGrafter"/>
</dbReference>
<dbReference type="PANTHER" id="PTHR24185:SF1">
    <property type="entry name" value="CALCIUM-INDEPENDENT PHOSPHOLIPASE A2-GAMMA"/>
    <property type="match status" value="1"/>
</dbReference>
<evidence type="ECO:0000259" key="10">
    <source>
        <dbReference type="PROSITE" id="PS50089"/>
    </source>
</evidence>
<keyword evidence="6 8" id="KW-0443">Lipid metabolism</keyword>
<feature type="active site" description="Nucleophile" evidence="8">
    <location>
        <position position="1117"/>
    </location>
</feature>
<feature type="compositionally biased region" description="Polar residues" evidence="9">
    <location>
        <begin position="1717"/>
        <end position="1736"/>
    </location>
</feature>
<feature type="region of interest" description="Disordered" evidence="9">
    <location>
        <begin position="1578"/>
        <end position="1597"/>
    </location>
</feature>
<feature type="short sequence motif" description="GXSXG" evidence="8">
    <location>
        <begin position="1115"/>
        <end position="1119"/>
    </location>
</feature>
<evidence type="ECO:0000313" key="13">
    <source>
        <dbReference type="Proteomes" id="UP000596902"/>
    </source>
</evidence>
<name>A0A8H7AZA4_9PLEO</name>
<feature type="compositionally biased region" description="Basic and acidic residues" evidence="9">
    <location>
        <begin position="1682"/>
        <end position="1695"/>
    </location>
</feature>
<evidence type="ECO:0000256" key="8">
    <source>
        <dbReference type="PROSITE-ProRule" id="PRU01161"/>
    </source>
</evidence>
<evidence type="ECO:0000313" key="12">
    <source>
        <dbReference type="EMBL" id="KAF7671942.1"/>
    </source>
</evidence>
<dbReference type="GO" id="GO:0016020">
    <property type="term" value="C:membrane"/>
    <property type="evidence" value="ECO:0007669"/>
    <property type="project" value="TreeGrafter"/>
</dbReference>
<feature type="domain" description="RING-type" evidence="10">
    <location>
        <begin position="1011"/>
        <end position="1053"/>
    </location>
</feature>
<organism evidence="12 13">
    <name type="scientific">Alternaria burnsii</name>
    <dbReference type="NCBI Taxonomy" id="1187904"/>
    <lineage>
        <taxon>Eukaryota</taxon>
        <taxon>Fungi</taxon>
        <taxon>Dikarya</taxon>
        <taxon>Ascomycota</taxon>
        <taxon>Pezizomycotina</taxon>
        <taxon>Dothideomycetes</taxon>
        <taxon>Pleosporomycetidae</taxon>
        <taxon>Pleosporales</taxon>
        <taxon>Pleosporineae</taxon>
        <taxon>Pleosporaceae</taxon>
        <taxon>Alternaria</taxon>
        <taxon>Alternaria sect. Alternaria</taxon>
    </lineage>
</organism>
<dbReference type="GO" id="GO:0046486">
    <property type="term" value="P:glycerolipid metabolic process"/>
    <property type="evidence" value="ECO:0007669"/>
    <property type="project" value="UniProtKB-ARBA"/>
</dbReference>
<accession>A0A8H7AZA4</accession>
<dbReference type="InterPro" id="IPR027417">
    <property type="entry name" value="P-loop_NTPase"/>
</dbReference>
<dbReference type="InterPro" id="IPR001841">
    <property type="entry name" value="Znf_RING"/>
</dbReference>
<dbReference type="Pfam" id="PF01734">
    <property type="entry name" value="Patatin"/>
    <property type="match status" value="1"/>
</dbReference>
<feature type="compositionally biased region" description="Polar residues" evidence="9">
    <location>
        <begin position="1775"/>
        <end position="1798"/>
    </location>
</feature>
<dbReference type="Gene3D" id="3.40.1090.10">
    <property type="entry name" value="Cytosolic phospholipase A2 catalytic domain"/>
    <property type="match status" value="1"/>
</dbReference>
<dbReference type="InterPro" id="IPR016035">
    <property type="entry name" value="Acyl_Trfase/lysoPLipase"/>
</dbReference>
<dbReference type="GO" id="GO:0016042">
    <property type="term" value="P:lipid catabolic process"/>
    <property type="evidence" value="ECO:0007669"/>
    <property type="project" value="UniProtKB-UniRule"/>
</dbReference>
<gene>
    <name evidence="12" type="ORF">GT037_009841</name>
</gene>
<dbReference type="PROSITE" id="PS51635">
    <property type="entry name" value="PNPLA"/>
    <property type="match status" value="1"/>
</dbReference>
<dbReference type="PROSITE" id="PS50089">
    <property type="entry name" value="ZF_RING_2"/>
    <property type="match status" value="1"/>
</dbReference>
<dbReference type="PANTHER" id="PTHR24185">
    <property type="entry name" value="CALCIUM-INDEPENDENT PHOSPHOLIPASE A2-GAMMA"/>
    <property type="match status" value="1"/>
</dbReference>
<feature type="non-terminal residue" evidence="12">
    <location>
        <position position="1"/>
    </location>
</feature>
<feature type="region of interest" description="Disordered" evidence="9">
    <location>
        <begin position="1676"/>
        <end position="1798"/>
    </location>
</feature>
<evidence type="ECO:0000256" key="1">
    <source>
        <dbReference type="ARBA" id="ARBA00022723"/>
    </source>
</evidence>
<dbReference type="SUPFAM" id="SSF52540">
    <property type="entry name" value="P-loop containing nucleoside triphosphate hydrolases"/>
    <property type="match status" value="1"/>
</dbReference>
<dbReference type="GeneID" id="62208066"/>
<keyword evidence="4" id="KW-0862">Zinc</keyword>
<keyword evidence="13" id="KW-1185">Reference proteome</keyword>
<evidence type="ECO:0000259" key="11">
    <source>
        <dbReference type="PROSITE" id="PS51635"/>
    </source>
</evidence>
<reference evidence="12" key="2">
    <citation type="submission" date="2020-08" db="EMBL/GenBank/DDBJ databases">
        <title>Draft Genome Sequence of Cumin Blight Pathogen Alternaria burnsii.</title>
        <authorList>
            <person name="Feng Z."/>
        </authorList>
    </citation>
    <scope>NUCLEOTIDE SEQUENCE</scope>
    <source>
        <strain evidence="12">CBS107.38</strain>
    </source>
</reference>
<keyword evidence="1" id="KW-0479">Metal-binding</keyword>
<comment type="caution">
    <text evidence="12">The sequence shown here is derived from an EMBL/GenBank/DDBJ whole genome shotgun (WGS) entry which is preliminary data.</text>
</comment>